<dbReference type="SUPFAM" id="SSF52540">
    <property type="entry name" value="P-loop containing nucleoside triphosphate hydrolases"/>
    <property type="match status" value="1"/>
</dbReference>
<comment type="caution">
    <text evidence="8">The sequence shown here is derived from an EMBL/GenBank/DDBJ whole genome shotgun (WGS) entry which is preliminary data.</text>
</comment>
<feature type="binding site" evidence="7">
    <location>
        <position position="37"/>
    </location>
    <ligand>
        <name>substrate</name>
    </ligand>
</feature>
<keyword evidence="3 7" id="KW-0547">Nucleotide-binding</keyword>
<comment type="function">
    <text evidence="7">Catalyzes the specific phosphorylation of the 3-hydroxyl group of shikimic acid using ATP as a cosubstrate.</text>
</comment>
<dbReference type="AlphaFoldDB" id="A0A0W0WL41"/>
<dbReference type="Gene3D" id="3.40.50.300">
    <property type="entry name" value="P-loop containing nucleotide triphosphate hydrolases"/>
    <property type="match status" value="1"/>
</dbReference>
<keyword evidence="7" id="KW-0460">Magnesium</keyword>
<accession>A0A0W0WL41</accession>
<dbReference type="GO" id="GO:0000287">
    <property type="term" value="F:magnesium ion binding"/>
    <property type="evidence" value="ECO:0007669"/>
    <property type="project" value="UniProtKB-UniRule"/>
</dbReference>
<dbReference type="GO" id="GO:0005524">
    <property type="term" value="F:ATP binding"/>
    <property type="evidence" value="ECO:0007669"/>
    <property type="project" value="UniProtKB-UniRule"/>
</dbReference>
<keyword evidence="4 7" id="KW-0418">Kinase</keyword>
<feature type="binding site" evidence="7">
    <location>
        <position position="125"/>
    </location>
    <ligand>
        <name>ATP</name>
        <dbReference type="ChEBI" id="CHEBI:30616"/>
    </ligand>
</feature>
<protein>
    <recommendedName>
        <fullName evidence="7">Shikimate kinase</fullName>
        <shortName evidence="7">SK</shortName>
        <ecNumber evidence="7">2.7.1.71</ecNumber>
    </recommendedName>
</protein>
<evidence type="ECO:0000256" key="5">
    <source>
        <dbReference type="ARBA" id="ARBA00022840"/>
    </source>
</evidence>
<dbReference type="InterPro" id="IPR031322">
    <property type="entry name" value="Shikimate/glucono_kinase"/>
</dbReference>
<dbReference type="GO" id="GO:0005829">
    <property type="term" value="C:cytosol"/>
    <property type="evidence" value="ECO:0007669"/>
    <property type="project" value="TreeGrafter"/>
</dbReference>
<comment type="similarity">
    <text evidence="7">Belongs to the shikimate kinase family.</text>
</comment>
<dbReference type="OrthoDB" id="9800332at2"/>
<evidence type="ECO:0000256" key="1">
    <source>
        <dbReference type="ARBA" id="ARBA00022605"/>
    </source>
</evidence>
<dbReference type="GO" id="GO:0009423">
    <property type="term" value="P:chorismate biosynthetic process"/>
    <property type="evidence" value="ECO:0007669"/>
    <property type="project" value="UniProtKB-UniRule"/>
</dbReference>
<comment type="pathway">
    <text evidence="7">Metabolic intermediate biosynthesis; chorismate biosynthesis; chorismate from D-erythrose 4-phosphate and phosphoenolpyruvate: step 5/7.</text>
</comment>
<reference evidence="8 9" key="1">
    <citation type="submission" date="2015-11" db="EMBL/GenBank/DDBJ databases">
        <title>Genomic analysis of 38 Legionella species identifies large and diverse effector repertoires.</title>
        <authorList>
            <person name="Burstein D."/>
            <person name="Amaro F."/>
            <person name="Zusman T."/>
            <person name="Lifshitz Z."/>
            <person name="Cohen O."/>
            <person name="Gilbert J.A."/>
            <person name="Pupko T."/>
            <person name="Shuman H.A."/>
            <person name="Segal G."/>
        </authorList>
    </citation>
    <scope>NUCLEOTIDE SEQUENCE [LARGE SCALE GENOMIC DNA]</scope>
    <source>
        <strain evidence="8 9">ATCC 49506</strain>
    </source>
</reference>
<dbReference type="Pfam" id="PF01202">
    <property type="entry name" value="SKI"/>
    <property type="match status" value="1"/>
</dbReference>
<feature type="binding site" evidence="7">
    <location>
        <position position="67"/>
    </location>
    <ligand>
        <name>substrate</name>
    </ligand>
</feature>
<comment type="subcellular location">
    <subcellularLocation>
        <location evidence="7">Cytoplasm</location>
    </subcellularLocation>
</comment>
<dbReference type="RefSeq" id="WP_058505466.1">
    <property type="nucleotide sequence ID" value="NZ_CAAAIF010000004.1"/>
</dbReference>
<dbReference type="PATRIC" id="fig|45070.6.peg.2605"/>
<feature type="binding site" evidence="7">
    <location>
        <begin position="15"/>
        <end position="20"/>
    </location>
    <ligand>
        <name>ATP</name>
        <dbReference type="ChEBI" id="CHEBI:30616"/>
    </ligand>
</feature>
<dbReference type="InterPro" id="IPR000623">
    <property type="entry name" value="Shikimate_kinase/TSH1"/>
</dbReference>
<dbReference type="GO" id="GO:0009073">
    <property type="term" value="P:aromatic amino acid family biosynthetic process"/>
    <property type="evidence" value="ECO:0007669"/>
    <property type="project" value="UniProtKB-KW"/>
</dbReference>
<dbReference type="PRINTS" id="PR01100">
    <property type="entry name" value="SHIKIMTKNASE"/>
</dbReference>
<keyword evidence="6 7" id="KW-0057">Aromatic amino acid biosynthesis</keyword>
<evidence type="ECO:0000256" key="4">
    <source>
        <dbReference type="ARBA" id="ARBA00022777"/>
    </source>
</evidence>
<dbReference type="PANTHER" id="PTHR21087:SF16">
    <property type="entry name" value="SHIKIMATE KINASE 1, CHLOROPLASTIC"/>
    <property type="match status" value="1"/>
</dbReference>
<proteinExistence type="inferred from homology"/>
<evidence type="ECO:0000256" key="2">
    <source>
        <dbReference type="ARBA" id="ARBA00022679"/>
    </source>
</evidence>
<evidence type="ECO:0000256" key="7">
    <source>
        <dbReference type="HAMAP-Rule" id="MF_00109"/>
    </source>
</evidence>
<feature type="binding site" evidence="7">
    <location>
        <position position="89"/>
    </location>
    <ligand>
        <name>substrate</name>
    </ligand>
</feature>
<dbReference type="CDD" id="cd00464">
    <property type="entry name" value="SK"/>
    <property type="match status" value="1"/>
</dbReference>
<dbReference type="Proteomes" id="UP000054725">
    <property type="component" value="Unassembled WGS sequence"/>
</dbReference>
<keyword evidence="2 7" id="KW-0808">Transferase</keyword>
<comment type="cofactor">
    <cofactor evidence="7">
        <name>Mg(2+)</name>
        <dbReference type="ChEBI" id="CHEBI:18420"/>
    </cofactor>
    <text evidence="7">Binds 1 Mg(2+) ion per subunit.</text>
</comment>
<comment type="catalytic activity">
    <reaction evidence="7">
        <text>shikimate + ATP = 3-phosphoshikimate + ADP + H(+)</text>
        <dbReference type="Rhea" id="RHEA:13121"/>
        <dbReference type="ChEBI" id="CHEBI:15378"/>
        <dbReference type="ChEBI" id="CHEBI:30616"/>
        <dbReference type="ChEBI" id="CHEBI:36208"/>
        <dbReference type="ChEBI" id="CHEBI:145989"/>
        <dbReference type="ChEBI" id="CHEBI:456216"/>
        <dbReference type="EC" id="2.7.1.71"/>
    </reaction>
</comment>
<gene>
    <name evidence="8" type="primary">aroK_3</name>
    <name evidence="7" type="synonym">aroK</name>
    <name evidence="8" type="ORF">Lnau_2470</name>
</gene>
<sequence length="176" mass="20038">MKQFLNPIILIGFKQVGKTVIGRELASRLELPFIDLDEEIERMFASENKEKRTCQQIMKAHGQSYFRDLEKRGLAQSIQSNTSIISLGGGTPINKENQQLIKAGVVVHIEAPRGVVFERIMIQGRPAFYSIEESPLVSFNRLWNERDEIYKKLADLSIENNGLLVSAVDRILMHIL</sequence>
<evidence type="ECO:0000256" key="3">
    <source>
        <dbReference type="ARBA" id="ARBA00022741"/>
    </source>
</evidence>
<dbReference type="PANTHER" id="PTHR21087">
    <property type="entry name" value="SHIKIMATE KINASE"/>
    <property type="match status" value="1"/>
</dbReference>
<dbReference type="GO" id="GO:0004765">
    <property type="term" value="F:shikimate kinase activity"/>
    <property type="evidence" value="ECO:0007669"/>
    <property type="project" value="UniProtKB-UniRule"/>
</dbReference>
<dbReference type="UniPathway" id="UPA00053">
    <property type="reaction ID" value="UER00088"/>
</dbReference>
<dbReference type="GO" id="GO:0008652">
    <property type="term" value="P:amino acid biosynthetic process"/>
    <property type="evidence" value="ECO:0007669"/>
    <property type="project" value="UniProtKB-KW"/>
</dbReference>
<evidence type="ECO:0000256" key="6">
    <source>
        <dbReference type="ARBA" id="ARBA00023141"/>
    </source>
</evidence>
<dbReference type="EMBL" id="LNYO01000024">
    <property type="protein sequence ID" value="KTD32822.1"/>
    <property type="molecule type" value="Genomic_DNA"/>
</dbReference>
<comment type="subunit">
    <text evidence="7">Monomer.</text>
</comment>
<name>A0A0W0WL41_9GAMM</name>
<organism evidence="8 9">
    <name type="scientific">Legionella nautarum</name>
    <dbReference type="NCBI Taxonomy" id="45070"/>
    <lineage>
        <taxon>Bacteria</taxon>
        <taxon>Pseudomonadati</taxon>
        <taxon>Pseudomonadota</taxon>
        <taxon>Gammaproteobacteria</taxon>
        <taxon>Legionellales</taxon>
        <taxon>Legionellaceae</taxon>
        <taxon>Legionella</taxon>
    </lineage>
</organism>
<keyword evidence="7" id="KW-0963">Cytoplasm</keyword>
<feature type="binding site" evidence="7">
    <location>
        <position position="19"/>
    </location>
    <ligand>
        <name>Mg(2+)</name>
        <dbReference type="ChEBI" id="CHEBI:18420"/>
    </ligand>
</feature>
<evidence type="ECO:0000313" key="8">
    <source>
        <dbReference type="EMBL" id="KTD32822.1"/>
    </source>
</evidence>
<dbReference type="EC" id="2.7.1.71" evidence="7"/>
<feature type="binding site" evidence="7">
    <location>
        <position position="146"/>
    </location>
    <ligand>
        <name>substrate</name>
    </ligand>
</feature>
<keyword evidence="1 7" id="KW-0028">Amino-acid biosynthesis</keyword>
<evidence type="ECO:0000313" key="9">
    <source>
        <dbReference type="Proteomes" id="UP000054725"/>
    </source>
</evidence>
<comment type="caution">
    <text evidence="7">Lacks conserved residue(s) required for the propagation of feature annotation.</text>
</comment>
<keyword evidence="9" id="KW-1185">Reference proteome</keyword>
<dbReference type="InterPro" id="IPR027417">
    <property type="entry name" value="P-loop_NTPase"/>
</dbReference>
<keyword evidence="7" id="KW-0479">Metal-binding</keyword>
<keyword evidence="5 7" id="KW-0067">ATP-binding</keyword>
<dbReference type="HAMAP" id="MF_00109">
    <property type="entry name" value="Shikimate_kinase"/>
    <property type="match status" value="1"/>
</dbReference>
<dbReference type="STRING" id="45070.Lnau_2470"/>